<dbReference type="Proteomes" id="UP001529510">
    <property type="component" value="Unassembled WGS sequence"/>
</dbReference>
<keyword evidence="2" id="KW-1185">Reference proteome</keyword>
<feature type="non-terminal residue" evidence="1">
    <location>
        <position position="56"/>
    </location>
</feature>
<feature type="non-terminal residue" evidence="1">
    <location>
        <position position="1"/>
    </location>
</feature>
<proteinExistence type="predicted"/>
<evidence type="ECO:0000313" key="1">
    <source>
        <dbReference type="EMBL" id="KAL0188682.1"/>
    </source>
</evidence>
<protein>
    <submittedName>
        <fullName evidence="1">Uncharacterized protein</fullName>
    </submittedName>
</protein>
<organism evidence="1 2">
    <name type="scientific">Cirrhinus mrigala</name>
    <name type="common">Mrigala</name>
    <dbReference type="NCBI Taxonomy" id="683832"/>
    <lineage>
        <taxon>Eukaryota</taxon>
        <taxon>Metazoa</taxon>
        <taxon>Chordata</taxon>
        <taxon>Craniata</taxon>
        <taxon>Vertebrata</taxon>
        <taxon>Euteleostomi</taxon>
        <taxon>Actinopterygii</taxon>
        <taxon>Neopterygii</taxon>
        <taxon>Teleostei</taxon>
        <taxon>Ostariophysi</taxon>
        <taxon>Cypriniformes</taxon>
        <taxon>Cyprinidae</taxon>
        <taxon>Labeoninae</taxon>
        <taxon>Labeonini</taxon>
        <taxon>Cirrhinus</taxon>
    </lineage>
</organism>
<reference evidence="1 2" key="1">
    <citation type="submission" date="2024-05" db="EMBL/GenBank/DDBJ databases">
        <title>Genome sequencing and assembly of Indian major carp, Cirrhinus mrigala (Hamilton, 1822).</title>
        <authorList>
            <person name="Mohindra V."/>
            <person name="Chowdhury L.M."/>
            <person name="Lal K."/>
            <person name="Jena J.K."/>
        </authorList>
    </citation>
    <scope>NUCLEOTIDE SEQUENCE [LARGE SCALE GENOMIC DNA]</scope>
    <source>
        <strain evidence="1">CM1030</strain>
        <tissue evidence="1">Blood</tissue>
    </source>
</reference>
<name>A0ABD0QS87_CIRMR</name>
<accession>A0ABD0QS87</accession>
<evidence type="ECO:0000313" key="2">
    <source>
        <dbReference type="Proteomes" id="UP001529510"/>
    </source>
</evidence>
<sequence length="56" mass="6395">EEHEYIMKRRLEDQDTVIGSQRRLPGGVDSFQHRVLNSASSLYETAPDNMQPSSSM</sequence>
<dbReference type="AlphaFoldDB" id="A0ABD0QS87"/>
<gene>
    <name evidence="1" type="ORF">M9458_015781</name>
</gene>
<comment type="caution">
    <text evidence="1">The sequence shown here is derived from an EMBL/GenBank/DDBJ whole genome shotgun (WGS) entry which is preliminary data.</text>
</comment>
<dbReference type="EMBL" id="JAMKFB020000007">
    <property type="protein sequence ID" value="KAL0188682.1"/>
    <property type="molecule type" value="Genomic_DNA"/>
</dbReference>